<gene>
    <name evidence="1" type="ORF">HNQ47_001362</name>
</gene>
<dbReference type="RefSeq" id="WP_183328631.1">
    <property type="nucleotide sequence ID" value="NZ_JACHHK010000004.1"/>
</dbReference>
<reference evidence="1 2" key="1">
    <citation type="submission" date="2020-08" db="EMBL/GenBank/DDBJ databases">
        <title>Genomic Encyclopedia of Type Strains, Phase IV (KMG-IV): sequencing the most valuable type-strain genomes for metagenomic binning, comparative biology and taxonomic classification.</title>
        <authorList>
            <person name="Goeker M."/>
        </authorList>
    </citation>
    <scope>NUCLEOTIDE SEQUENCE [LARGE SCALE GENOMIC DNA]</scope>
    <source>
        <strain evidence="1 2">DSM 25799</strain>
    </source>
</reference>
<dbReference type="AlphaFoldDB" id="A0A7W8FWJ5"/>
<accession>A0A7W8FWJ5</accession>
<name>A0A7W8FWJ5_9FIRM</name>
<dbReference type="Proteomes" id="UP000539953">
    <property type="component" value="Unassembled WGS sequence"/>
</dbReference>
<keyword evidence="2" id="KW-1185">Reference proteome</keyword>
<dbReference type="InterPro" id="IPR036770">
    <property type="entry name" value="Ankyrin_rpt-contain_sf"/>
</dbReference>
<comment type="caution">
    <text evidence="1">The sequence shown here is derived from an EMBL/GenBank/DDBJ whole genome shotgun (WGS) entry which is preliminary data.</text>
</comment>
<evidence type="ECO:0000313" key="1">
    <source>
        <dbReference type="EMBL" id="MBB5183341.1"/>
    </source>
</evidence>
<evidence type="ECO:0000313" key="2">
    <source>
        <dbReference type="Proteomes" id="UP000539953"/>
    </source>
</evidence>
<dbReference type="SUPFAM" id="SSF48403">
    <property type="entry name" value="Ankyrin repeat"/>
    <property type="match status" value="1"/>
</dbReference>
<proteinExistence type="predicted"/>
<dbReference type="Gene3D" id="1.25.40.20">
    <property type="entry name" value="Ankyrin repeat-containing domain"/>
    <property type="match status" value="1"/>
</dbReference>
<dbReference type="EMBL" id="JACHHK010000004">
    <property type="protein sequence ID" value="MBB5183341.1"/>
    <property type="molecule type" value="Genomic_DNA"/>
</dbReference>
<protein>
    <submittedName>
        <fullName evidence="1">Ankyrin repeat protein</fullName>
    </submittedName>
</protein>
<organism evidence="1 2">
    <name type="scientific">Catenisphaera adipataccumulans</name>
    <dbReference type="NCBI Taxonomy" id="700500"/>
    <lineage>
        <taxon>Bacteria</taxon>
        <taxon>Bacillati</taxon>
        <taxon>Bacillota</taxon>
        <taxon>Erysipelotrichia</taxon>
        <taxon>Erysipelotrichales</taxon>
        <taxon>Erysipelotrichaceae</taxon>
        <taxon>Catenisphaera</taxon>
    </lineage>
</organism>
<sequence>MNAERKLAMALLNAVWNEDVEGVRACLKMGASPSWIFNGYPILMHAITVGNEKIVNILIDAGAIQTQEAFGFALEHGIGNMIRPLLFRGIVPKHFEGQPGFGDFPQRFAY</sequence>